<evidence type="ECO:0000313" key="6">
    <source>
        <dbReference type="Proteomes" id="UP001321749"/>
    </source>
</evidence>
<keyword evidence="1" id="KW-0547">Nucleotide-binding</keyword>
<gene>
    <name evidence="5" type="ORF">QBC42DRAFT_299593</name>
</gene>
<keyword evidence="2" id="KW-0067">ATP-binding</keyword>
<dbReference type="InterPro" id="IPR003593">
    <property type="entry name" value="AAA+_ATPase"/>
</dbReference>
<evidence type="ECO:0000256" key="2">
    <source>
        <dbReference type="ARBA" id="ARBA00022840"/>
    </source>
</evidence>
<dbReference type="InterPro" id="IPR003439">
    <property type="entry name" value="ABC_transporter-like_ATP-bd"/>
</dbReference>
<keyword evidence="5" id="KW-0378">Hydrolase</keyword>
<protein>
    <submittedName>
        <fullName evidence="5">P-loop containing nucleoside triphosphate hydrolase protein</fullName>
    </submittedName>
</protein>
<evidence type="ECO:0000313" key="5">
    <source>
        <dbReference type="EMBL" id="KAK4459254.1"/>
    </source>
</evidence>
<accession>A0AAV9HGC9</accession>
<proteinExistence type="predicted"/>
<sequence length="610" mass="68444">MTKFPVAGAASRLSRPIINISKATFYRHQPTHPVDHAHHHSNPPLFRDLDFTLTGNDNWGVIGPSLSGKTSFLKILQSQYLCFPPRARTYPALSEDHVPARLRVPRQAIQYVGFDNAGSSTFAAATASTYLSARYESLREITDFSLADYLTGNTELNPSQQLPGEEGIDPKRFESVVTDLRLKELLELPVTFLSNGQTRRAKIARALLKEPRVLLLDEPFMGLDPLSFKRMDELLGKISEDEGGPRMVLAARPQDPIPSWLGRLVVLGEPEEAGKFSVAFMGEAGKAPKWIGEGEESRKEKKQDVEKSTKQEKKEPVIEMEGCKVNYGDKIVLGNWSEERDGKTLSGLHWTVRRGERWGVFGPNGSGKTTIVSLLCSDHPQTYSLPIKLFGRSRLPEPGSGQRPLSYWEIQSRIGHSSPEIHQYMPRRLTIRQVLESAWADTFLSKPKMDELAKKQADATLRWFRKELNMSSTSEEDSSSVSWADDYTFGELSFSSQRVLLFLRAIIKHPDVVVLDEAFSGMDAGVRDKCMDFLDYGENENGATREGAVVTGLSDQQALVCISHVREEVPNCVEQWMCLPEPNTGKPARFGQLGQWLARDRKGWEHIWAS</sequence>
<organism evidence="5 6">
    <name type="scientific">Cladorrhinum samala</name>
    <dbReference type="NCBI Taxonomy" id="585594"/>
    <lineage>
        <taxon>Eukaryota</taxon>
        <taxon>Fungi</taxon>
        <taxon>Dikarya</taxon>
        <taxon>Ascomycota</taxon>
        <taxon>Pezizomycotina</taxon>
        <taxon>Sordariomycetes</taxon>
        <taxon>Sordariomycetidae</taxon>
        <taxon>Sordariales</taxon>
        <taxon>Podosporaceae</taxon>
        <taxon>Cladorrhinum</taxon>
    </lineage>
</organism>
<reference evidence="5" key="1">
    <citation type="journal article" date="2023" name="Mol. Phylogenet. Evol.">
        <title>Genome-scale phylogeny and comparative genomics of the fungal order Sordariales.</title>
        <authorList>
            <person name="Hensen N."/>
            <person name="Bonometti L."/>
            <person name="Westerberg I."/>
            <person name="Brannstrom I.O."/>
            <person name="Guillou S."/>
            <person name="Cros-Aarteil S."/>
            <person name="Calhoun S."/>
            <person name="Haridas S."/>
            <person name="Kuo A."/>
            <person name="Mondo S."/>
            <person name="Pangilinan J."/>
            <person name="Riley R."/>
            <person name="LaButti K."/>
            <person name="Andreopoulos B."/>
            <person name="Lipzen A."/>
            <person name="Chen C."/>
            <person name="Yan M."/>
            <person name="Daum C."/>
            <person name="Ng V."/>
            <person name="Clum A."/>
            <person name="Steindorff A."/>
            <person name="Ohm R.A."/>
            <person name="Martin F."/>
            <person name="Silar P."/>
            <person name="Natvig D.O."/>
            <person name="Lalanne C."/>
            <person name="Gautier V."/>
            <person name="Ament-Velasquez S.L."/>
            <person name="Kruys A."/>
            <person name="Hutchinson M.I."/>
            <person name="Powell A.J."/>
            <person name="Barry K."/>
            <person name="Miller A.N."/>
            <person name="Grigoriev I.V."/>
            <person name="Debuchy R."/>
            <person name="Gladieux P."/>
            <person name="Hiltunen Thoren M."/>
            <person name="Johannesson H."/>
        </authorList>
    </citation>
    <scope>NUCLEOTIDE SEQUENCE</scope>
    <source>
        <strain evidence="5">PSN324</strain>
    </source>
</reference>
<dbReference type="Pfam" id="PF00005">
    <property type="entry name" value="ABC_tran"/>
    <property type="match status" value="2"/>
</dbReference>
<dbReference type="Gene3D" id="3.40.50.300">
    <property type="entry name" value="P-loop containing nucleotide triphosphate hydrolases"/>
    <property type="match status" value="2"/>
</dbReference>
<dbReference type="GO" id="GO:0005524">
    <property type="term" value="F:ATP binding"/>
    <property type="evidence" value="ECO:0007669"/>
    <property type="project" value="UniProtKB-KW"/>
</dbReference>
<dbReference type="InterPro" id="IPR050334">
    <property type="entry name" value="Molybdenum_import_ModC"/>
</dbReference>
<feature type="compositionally biased region" description="Basic and acidic residues" evidence="3">
    <location>
        <begin position="295"/>
        <end position="315"/>
    </location>
</feature>
<keyword evidence="6" id="KW-1185">Reference proteome</keyword>
<dbReference type="SMART" id="SM00382">
    <property type="entry name" value="AAA"/>
    <property type="match status" value="2"/>
</dbReference>
<dbReference type="EMBL" id="MU865042">
    <property type="protein sequence ID" value="KAK4459254.1"/>
    <property type="molecule type" value="Genomic_DNA"/>
</dbReference>
<feature type="region of interest" description="Disordered" evidence="3">
    <location>
        <begin position="289"/>
        <end position="315"/>
    </location>
</feature>
<dbReference type="GO" id="GO:0016887">
    <property type="term" value="F:ATP hydrolysis activity"/>
    <property type="evidence" value="ECO:0007669"/>
    <property type="project" value="InterPro"/>
</dbReference>
<feature type="domain" description="AAA+ ATPase" evidence="4">
    <location>
        <begin position="354"/>
        <end position="581"/>
    </location>
</feature>
<comment type="caution">
    <text evidence="5">The sequence shown here is derived from an EMBL/GenBank/DDBJ whole genome shotgun (WGS) entry which is preliminary data.</text>
</comment>
<name>A0AAV9HGC9_9PEZI</name>
<dbReference type="PANTHER" id="PTHR43514">
    <property type="entry name" value="ABC TRANSPORTER I FAMILY MEMBER 10"/>
    <property type="match status" value="1"/>
</dbReference>
<reference evidence="5" key="2">
    <citation type="submission" date="2023-06" db="EMBL/GenBank/DDBJ databases">
        <authorList>
            <consortium name="Lawrence Berkeley National Laboratory"/>
            <person name="Mondo S.J."/>
            <person name="Hensen N."/>
            <person name="Bonometti L."/>
            <person name="Westerberg I."/>
            <person name="Brannstrom I.O."/>
            <person name="Guillou S."/>
            <person name="Cros-Aarteil S."/>
            <person name="Calhoun S."/>
            <person name="Haridas S."/>
            <person name="Kuo A."/>
            <person name="Pangilinan J."/>
            <person name="Riley R."/>
            <person name="Labutti K."/>
            <person name="Andreopoulos B."/>
            <person name="Lipzen A."/>
            <person name="Chen C."/>
            <person name="Yanf M."/>
            <person name="Daum C."/>
            <person name="Ng V."/>
            <person name="Clum A."/>
            <person name="Steindorff A."/>
            <person name="Ohm R."/>
            <person name="Martin F."/>
            <person name="Silar P."/>
            <person name="Natvig D."/>
            <person name="Lalanne C."/>
            <person name="Gautier V."/>
            <person name="Ament-Velasquez S.L."/>
            <person name="Kruys A."/>
            <person name="Hutchinson M.I."/>
            <person name="Powell A.J."/>
            <person name="Barry K."/>
            <person name="Miller A.N."/>
            <person name="Grigoriev I.V."/>
            <person name="Debuchy R."/>
            <person name="Gladieux P."/>
            <person name="Thoren M.H."/>
            <person name="Johannesson H."/>
        </authorList>
    </citation>
    <scope>NUCLEOTIDE SEQUENCE</scope>
    <source>
        <strain evidence="5">PSN324</strain>
    </source>
</reference>
<evidence type="ECO:0000259" key="4">
    <source>
        <dbReference type="SMART" id="SM00382"/>
    </source>
</evidence>
<evidence type="ECO:0000256" key="3">
    <source>
        <dbReference type="SAM" id="MobiDB-lite"/>
    </source>
</evidence>
<dbReference type="SUPFAM" id="SSF52540">
    <property type="entry name" value="P-loop containing nucleoside triphosphate hydrolases"/>
    <property type="match status" value="2"/>
</dbReference>
<dbReference type="InterPro" id="IPR027417">
    <property type="entry name" value="P-loop_NTPase"/>
</dbReference>
<dbReference type="Proteomes" id="UP001321749">
    <property type="component" value="Unassembled WGS sequence"/>
</dbReference>
<dbReference type="PANTHER" id="PTHR43514:SF4">
    <property type="entry name" value="ABC TRANSPORTER I FAMILY MEMBER 10"/>
    <property type="match status" value="1"/>
</dbReference>
<feature type="domain" description="AAA+ ATPase" evidence="4">
    <location>
        <begin position="55"/>
        <end position="271"/>
    </location>
</feature>
<dbReference type="GO" id="GO:0005739">
    <property type="term" value="C:mitochondrion"/>
    <property type="evidence" value="ECO:0007669"/>
    <property type="project" value="TreeGrafter"/>
</dbReference>
<dbReference type="AlphaFoldDB" id="A0AAV9HGC9"/>
<evidence type="ECO:0000256" key="1">
    <source>
        <dbReference type="ARBA" id="ARBA00022741"/>
    </source>
</evidence>